<reference evidence="2" key="1">
    <citation type="submission" date="2015-09" db="EMBL/GenBank/DDBJ databases">
        <title>Complete genome of Arthrobacter alpinus strain R3.8.</title>
        <authorList>
            <person name="See-Too W.S."/>
            <person name="Chan K.G."/>
        </authorList>
    </citation>
    <scope>NUCLEOTIDE SEQUENCE [LARGE SCALE GENOMIC DNA]</scope>
    <source>
        <strain evidence="2">R3.8</strain>
    </source>
</reference>
<gene>
    <name evidence="1" type="ORF">AOC05_08395</name>
</gene>
<sequence>MIYMRRDAVSRFGMSVAFRYWRILFRHPSYIRGLFGGTVKITGVPALLRWHGVARAESLTLHQIIEGAGF</sequence>
<accession>A0A0M5LXL9</accession>
<dbReference type="KEGG" id="aaq:AOC05_08395"/>
<evidence type="ECO:0000313" key="1">
    <source>
        <dbReference type="EMBL" id="ALE92337.1"/>
    </source>
</evidence>
<evidence type="ECO:0000313" key="2">
    <source>
        <dbReference type="Proteomes" id="UP000062833"/>
    </source>
</evidence>
<dbReference type="EMBL" id="CP012677">
    <property type="protein sequence ID" value="ALE92337.1"/>
    <property type="molecule type" value="Genomic_DNA"/>
</dbReference>
<protein>
    <submittedName>
        <fullName evidence="1">Uncharacterized protein</fullName>
    </submittedName>
</protein>
<name>A0A0M5LXL9_9MICC</name>
<keyword evidence="2" id="KW-1185">Reference proteome</keyword>
<dbReference type="AlphaFoldDB" id="A0A0M5LXL9"/>
<dbReference type="PATRIC" id="fig|656366.3.peg.1806"/>
<dbReference type="RefSeq" id="WP_062006836.1">
    <property type="nucleotide sequence ID" value="NZ_JACEGN010000026.1"/>
</dbReference>
<dbReference type="Proteomes" id="UP000062833">
    <property type="component" value="Chromosome"/>
</dbReference>
<organism evidence="1 2">
    <name type="scientific">Arthrobacter alpinus</name>
    <dbReference type="NCBI Taxonomy" id="656366"/>
    <lineage>
        <taxon>Bacteria</taxon>
        <taxon>Bacillati</taxon>
        <taxon>Actinomycetota</taxon>
        <taxon>Actinomycetes</taxon>
        <taxon>Micrococcales</taxon>
        <taxon>Micrococcaceae</taxon>
        <taxon>Arthrobacter</taxon>
    </lineage>
</organism>
<proteinExistence type="predicted"/>